<keyword evidence="1" id="KW-1133">Transmembrane helix</keyword>
<feature type="transmembrane region" description="Helical" evidence="1">
    <location>
        <begin position="6"/>
        <end position="26"/>
    </location>
</feature>
<protein>
    <submittedName>
        <fullName evidence="2">Na+/H+ antiporter subunit G</fullName>
    </submittedName>
</protein>
<keyword evidence="1" id="KW-0812">Transmembrane</keyword>
<name>A0A7C2ZIC6_9AQUI</name>
<dbReference type="GO" id="GO:0015385">
    <property type="term" value="F:sodium:proton antiporter activity"/>
    <property type="evidence" value="ECO:0007669"/>
    <property type="project" value="TreeGrafter"/>
</dbReference>
<dbReference type="InterPro" id="IPR005133">
    <property type="entry name" value="PhaG_MnhG_YufB"/>
</dbReference>
<feature type="transmembrane region" description="Helical" evidence="1">
    <location>
        <begin position="63"/>
        <end position="85"/>
    </location>
</feature>
<proteinExistence type="predicted"/>
<comment type="caution">
    <text evidence="2">The sequence shown here is derived from an EMBL/GenBank/DDBJ whole genome shotgun (WGS) entry which is preliminary data.</text>
</comment>
<evidence type="ECO:0000313" key="2">
    <source>
        <dbReference type="EMBL" id="HEW45652.1"/>
    </source>
</evidence>
<gene>
    <name evidence="2" type="ORF">ENO47_03145</name>
</gene>
<sequence length="92" mass="10250">MAFEILSIAFMFIGAIFLLAGSIGLIRLKDTYSRLHALTKADVLGFGFIVLSCILSTDLLSHWIKLLLVWLLVISYSALVGYALANRKKRYA</sequence>
<keyword evidence="1" id="KW-0472">Membrane</keyword>
<evidence type="ECO:0000256" key="1">
    <source>
        <dbReference type="SAM" id="Phobius"/>
    </source>
</evidence>
<dbReference type="PANTHER" id="PTHR34703">
    <property type="entry name" value="ANTIPORTER SUBUNIT MNHG2-RELATED"/>
    <property type="match status" value="1"/>
</dbReference>
<reference evidence="2" key="1">
    <citation type="journal article" date="2020" name="mSystems">
        <title>Genome- and Community-Level Interaction Insights into Carbon Utilization and Element Cycling Functions of Hydrothermarchaeota in Hydrothermal Sediment.</title>
        <authorList>
            <person name="Zhou Z."/>
            <person name="Liu Y."/>
            <person name="Xu W."/>
            <person name="Pan J."/>
            <person name="Luo Z.H."/>
            <person name="Li M."/>
        </authorList>
    </citation>
    <scope>NUCLEOTIDE SEQUENCE [LARGE SCALE GENOMIC DNA]</scope>
    <source>
        <strain evidence="2">SpSt-132</strain>
    </source>
</reference>
<accession>A0A7C2ZIC6</accession>
<feature type="transmembrane region" description="Helical" evidence="1">
    <location>
        <begin position="38"/>
        <end position="57"/>
    </location>
</feature>
<dbReference type="Pfam" id="PF03334">
    <property type="entry name" value="PhaG_MnhG_YufB"/>
    <property type="match status" value="1"/>
</dbReference>
<dbReference type="PANTHER" id="PTHR34703:SF1">
    <property type="entry name" value="ANTIPORTER SUBUNIT MNHG2-RELATED"/>
    <property type="match status" value="1"/>
</dbReference>
<dbReference type="EMBL" id="DSFP01000031">
    <property type="protein sequence ID" value="HEW45652.1"/>
    <property type="molecule type" value="Genomic_DNA"/>
</dbReference>
<organism evidence="2">
    <name type="scientific">Hydrogenobacter sp</name>
    <dbReference type="NCBI Taxonomy" id="2152829"/>
    <lineage>
        <taxon>Bacteria</taxon>
        <taxon>Pseudomonadati</taxon>
        <taxon>Aquificota</taxon>
        <taxon>Aquificia</taxon>
        <taxon>Aquificales</taxon>
        <taxon>Aquificaceae</taxon>
        <taxon>Hydrogenobacter</taxon>
    </lineage>
</organism>
<dbReference type="AlphaFoldDB" id="A0A7C2ZIC6"/>